<evidence type="ECO:0000256" key="3">
    <source>
        <dbReference type="ARBA" id="ARBA00022723"/>
    </source>
</evidence>
<reference evidence="9 10" key="1">
    <citation type="journal article" date="2015" name="Nat. Commun.">
        <title>Genomic and transcriptomic evidence for scavenging of diverse organic compounds by widespread deep-sea archaea.</title>
        <authorList>
            <person name="Li M."/>
            <person name="Baker B.J."/>
            <person name="Anantharaman K."/>
            <person name="Jain S."/>
            <person name="Breier J.A."/>
            <person name="Dick G.J."/>
        </authorList>
    </citation>
    <scope>NUCLEOTIDE SEQUENCE [LARGE SCALE GENOMIC DNA]</scope>
    <source>
        <strain evidence="9">Cayman_51_deep</strain>
    </source>
</reference>
<dbReference type="PANTHER" id="PTHR19136">
    <property type="entry name" value="MOLYBDENUM COFACTOR GUANYLYLTRANSFERASE"/>
    <property type="match status" value="1"/>
</dbReference>
<dbReference type="Gene3D" id="3.90.550.10">
    <property type="entry name" value="Spore Coat Polysaccharide Biosynthesis Protein SpsA, Chain A"/>
    <property type="match status" value="1"/>
</dbReference>
<evidence type="ECO:0000256" key="1">
    <source>
        <dbReference type="ARBA" id="ARBA00022490"/>
    </source>
</evidence>
<dbReference type="Pfam" id="PF12804">
    <property type="entry name" value="NTP_transf_3"/>
    <property type="match status" value="1"/>
</dbReference>
<keyword evidence="5" id="KW-0460">Magnesium</keyword>
<keyword evidence="2" id="KW-0808">Transferase</keyword>
<dbReference type="PANTHER" id="PTHR19136:SF81">
    <property type="entry name" value="MOLYBDENUM COFACTOR GUANYLYLTRANSFERASE"/>
    <property type="match status" value="1"/>
</dbReference>
<gene>
    <name evidence="9" type="ORF">CXX69_04670</name>
</gene>
<dbReference type="SUPFAM" id="SSF53448">
    <property type="entry name" value="Nucleotide-diphospho-sugar transferases"/>
    <property type="match status" value="1"/>
</dbReference>
<evidence type="ECO:0000313" key="9">
    <source>
        <dbReference type="EMBL" id="PXF21503.1"/>
    </source>
</evidence>
<organism evidence="9 10">
    <name type="scientific">Candidatus Thalassarchaeum betae</name>
    <dbReference type="NCBI Taxonomy" id="2599289"/>
    <lineage>
        <taxon>Archaea</taxon>
        <taxon>Methanobacteriati</taxon>
        <taxon>Thermoplasmatota</taxon>
        <taxon>Candidatus Poseidoniia</taxon>
        <taxon>Candidatus Poseidoniales</taxon>
        <taxon>Candidatus Thalassarchaeaceae</taxon>
        <taxon>Candidatus Thalassarchaeum</taxon>
    </lineage>
</organism>
<dbReference type="InterPro" id="IPR029044">
    <property type="entry name" value="Nucleotide-diphossugar_trans"/>
</dbReference>
<keyword evidence="3" id="KW-0479">Metal-binding</keyword>
<evidence type="ECO:0000256" key="5">
    <source>
        <dbReference type="ARBA" id="ARBA00022842"/>
    </source>
</evidence>
<dbReference type="CDD" id="cd02503">
    <property type="entry name" value="MobA"/>
    <property type="match status" value="1"/>
</dbReference>
<protein>
    <recommendedName>
        <fullName evidence="8">MobA-like NTP transferase domain-containing protein</fullName>
    </recommendedName>
</protein>
<keyword evidence="1" id="KW-0963">Cytoplasm</keyword>
<name>A0A2V3HQY2_9ARCH</name>
<evidence type="ECO:0000256" key="7">
    <source>
        <dbReference type="ARBA" id="ARBA00023150"/>
    </source>
</evidence>
<dbReference type="EMBL" id="PSPG01000008">
    <property type="protein sequence ID" value="PXF21503.1"/>
    <property type="molecule type" value="Genomic_DNA"/>
</dbReference>
<dbReference type="GO" id="GO:0046872">
    <property type="term" value="F:metal ion binding"/>
    <property type="evidence" value="ECO:0007669"/>
    <property type="project" value="UniProtKB-KW"/>
</dbReference>
<dbReference type="InterPro" id="IPR013482">
    <property type="entry name" value="Molybde_CF_guanTrfase"/>
</dbReference>
<evidence type="ECO:0000256" key="2">
    <source>
        <dbReference type="ARBA" id="ARBA00022679"/>
    </source>
</evidence>
<evidence type="ECO:0000313" key="10">
    <source>
        <dbReference type="Proteomes" id="UP000248161"/>
    </source>
</evidence>
<dbReference type="AlphaFoldDB" id="A0A2V3HQY2"/>
<dbReference type="InterPro" id="IPR025877">
    <property type="entry name" value="MobA-like_NTP_Trfase"/>
</dbReference>
<keyword evidence="4" id="KW-0547">Nucleotide-binding</keyword>
<dbReference type="GO" id="GO:0006777">
    <property type="term" value="P:Mo-molybdopterin cofactor biosynthetic process"/>
    <property type="evidence" value="ECO:0007669"/>
    <property type="project" value="UniProtKB-KW"/>
</dbReference>
<accession>A0A2V3HQY2</accession>
<feature type="domain" description="MobA-like NTP transferase" evidence="8">
    <location>
        <begin position="4"/>
        <end position="151"/>
    </location>
</feature>
<comment type="caution">
    <text evidence="9">The sequence shown here is derived from an EMBL/GenBank/DDBJ whole genome shotgun (WGS) entry which is preliminary data.</text>
</comment>
<evidence type="ECO:0000259" key="8">
    <source>
        <dbReference type="Pfam" id="PF12804"/>
    </source>
</evidence>
<keyword evidence="6" id="KW-0342">GTP-binding</keyword>
<sequence>MRSLLLAGGRSSRMGSDKALIEVDGVACIARVAMALAEAGREPIRIAVAEPDAIERYGAVIDPSIQVEWVLDARPHAGPIEALLEALEDPLCESESLQLATVDVPWIDSGVFAGLETALGEGDALAMPSDGEWAHPLLALVRPSRVVGALRGGDRRPLHVQFTEMPHTLMLEDPAVLRNVNTPEDLE</sequence>
<evidence type="ECO:0000256" key="4">
    <source>
        <dbReference type="ARBA" id="ARBA00022741"/>
    </source>
</evidence>
<keyword evidence="7" id="KW-0501">Molybdenum cofactor biosynthesis</keyword>
<dbReference type="Proteomes" id="UP000248161">
    <property type="component" value="Unassembled WGS sequence"/>
</dbReference>
<evidence type="ECO:0000256" key="6">
    <source>
        <dbReference type="ARBA" id="ARBA00023134"/>
    </source>
</evidence>
<dbReference type="GO" id="GO:0016779">
    <property type="term" value="F:nucleotidyltransferase activity"/>
    <property type="evidence" value="ECO:0007669"/>
    <property type="project" value="TreeGrafter"/>
</dbReference>
<dbReference type="GO" id="GO:0005525">
    <property type="term" value="F:GTP binding"/>
    <property type="evidence" value="ECO:0007669"/>
    <property type="project" value="UniProtKB-KW"/>
</dbReference>
<proteinExistence type="predicted"/>